<dbReference type="FunFam" id="1.10.150.250:FF:000004">
    <property type="entry name" value="Succinate dehydrogenase assembly factor 2, mitochondrial"/>
    <property type="match status" value="1"/>
</dbReference>
<reference evidence="5" key="1">
    <citation type="submission" date="2022-07" db="EMBL/GenBank/DDBJ databases">
        <title>Phylogenomic reconstructions and comparative analyses of Kickxellomycotina fungi.</title>
        <authorList>
            <person name="Reynolds N.K."/>
            <person name="Stajich J.E."/>
            <person name="Barry K."/>
            <person name="Grigoriev I.V."/>
            <person name="Crous P."/>
            <person name="Smith M.E."/>
        </authorList>
    </citation>
    <scope>NUCLEOTIDE SEQUENCE</scope>
    <source>
        <strain evidence="5">RSA 861</strain>
    </source>
</reference>
<dbReference type="PANTHER" id="PTHR12469">
    <property type="entry name" value="PROTEIN EMI5 HOMOLOG, MITOCHONDRIAL"/>
    <property type="match status" value="1"/>
</dbReference>
<dbReference type="HAMAP" id="MF_03057">
    <property type="entry name" value="SDHAF2"/>
    <property type="match status" value="1"/>
</dbReference>
<keyword evidence="2 3" id="KW-0143">Chaperone</keyword>
<gene>
    <name evidence="5" type="primary">emi5</name>
    <name evidence="5" type="ORF">IWQ60_011316</name>
</gene>
<evidence type="ECO:0000256" key="4">
    <source>
        <dbReference type="SAM" id="MobiDB-lite"/>
    </source>
</evidence>
<dbReference type="AlphaFoldDB" id="A0A9W8DIK3"/>
<dbReference type="GO" id="GO:0006121">
    <property type="term" value="P:mitochondrial electron transport, succinate to ubiquinone"/>
    <property type="evidence" value="ECO:0007669"/>
    <property type="project" value="UniProtKB-UniRule"/>
</dbReference>
<feature type="region of interest" description="Disordered" evidence="4">
    <location>
        <begin position="56"/>
        <end position="83"/>
    </location>
</feature>
<organism evidence="5 6">
    <name type="scientific">Tieghemiomyces parasiticus</name>
    <dbReference type="NCBI Taxonomy" id="78921"/>
    <lineage>
        <taxon>Eukaryota</taxon>
        <taxon>Fungi</taxon>
        <taxon>Fungi incertae sedis</taxon>
        <taxon>Zoopagomycota</taxon>
        <taxon>Kickxellomycotina</taxon>
        <taxon>Dimargaritomycetes</taxon>
        <taxon>Dimargaritales</taxon>
        <taxon>Dimargaritaceae</taxon>
        <taxon>Tieghemiomyces</taxon>
    </lineage>
</organism>
<dbReference type="Pfam" id="PF03937">
    <property type="entry name" value="Sdh5"/>
    <property type="match status" value="1"/>
</dbReference>
<comment type="function">
    <text evidence="3">Plays an essential role in the assembly of succinate dehydrogenase (SDH), an enzyme complex (also referred to as respiratory complex II) that is a component of both the tricarboxylic acid (TCA) cycle and the mitochondrial electron transport chain, and which couples the oxidation of succinate to fumarate with the reduction of ubiquinone (coenzyme Q) to ubiquinol. Required for flavinylation (covalent attachment of FAD) of the flavoprotein subunit of the SDH catalytic dimer.</text>
</comment>
<dbReference type="GO" id="GO:0034553">
    <property type="term" value="P:mitochondrial respiratory chain complex II assembly"/>
    <property type="evidence" value="ECO:0007669"/>
    <property type="project" value="TreeGrafter"/>
</dbReference>
<name>A0A9W8DIK3_9FUNG</name>
<comment type="similarity">
    <text evidence="3">Belongs to the SDHAF2 family.</text>
</comment>
<comment type="caution">
    <text evidence="5">The sequence shown here is derived from an EMBL/GenBank/DDBJ whole genome shotgun (WGS) entry which is preliminary data.</text>
</comment>
<dbReference type="InterPro" id="IPR005631">
    <property type="entry name" value="SDH"/>
</dbReference>
<evidence type="ECO:0000256" key="1">
    <source>
        <dbReference type="ARBA" id="ARBA00023128"/>
    </source>
</evidence>
<comment type="subcellular location">
    <subcellularLocation>
        <location evidence="3">Mitochondrion matrix</location>
    </subcellularLocation>
</comment>
<dbReference type="SUPFAM" id="SSF109910">
    <property type="entry name" value="YgfY-like"/>
    <property type="match status" value="1"/>
</dbReference>
<accession>A0A9W8DIK3</accession>
<dbReference type="PANTHER" id="PTHR12469:SF2">
    <property type="entry name" value="SUCCINATE DEHYDROGENASE ASSEMBLY FACTOR 2, MITOCHONDRIAL"/>
    <property type="match status" value="1"/>
</dbReference>
<sequence>MTMHTATTLAVCRAGRVLLQAPRPALRSLSTHIHRHHRPAVVAFLPSFRYQSTRTVTATAKTASPSPSDPPLSYPGKVTTPGPDPALPTFSVPVSETDPDRITSSIPTRVLRPNETVEQQRKRIIYQTRKRGILENDLLLANFIDRHITGYTIAQLRELDLILETPDWNLYYYLTDKMDVPADLVACSIWPDLKAYVREERVTVLMMPRLP</sequence>
<proteinExistence type="inferred from homology"/>
<dbReference type="EMBL" id="JANBPT010001249">
    <property type="protein sequence ID" value="KAJ1909177.1"/>
    <property type="molecule type" value="Genomic_DNA"/>
</dbReference>
<dbReference type="GO" id="GO:0005759">
    <property type="term" value="C:mitochondrial matrix"/>
    <property type="evidence" value="ECO:0007669"/>
    <property type="project" value="UniProtKB-SubCell"/>
</dbReference>
<comment type="subunit">
    <text evidence="3">Interacts with the flavoprotein subunit within the SDH catalytic dimer.</text>
</comment>
<dbReference type="Gene3D" id="1.10.150.250">
    <property type="entry name" value="Flavinator of succinate dehydrogenase"/>
    <property type="match status" value="1"/>
</dbReference>
<evidence type="ECO:0000256" key="2">
    <source>
        <dbReference type="ARBA" id="ARBA00023186"/>
    </source>
</evidence>
<dbReference type="OrthoDB" id="284292at2759"/>
<dbReference type="InterPro" id="IPR028882">
    <property type="entry name" value="SDHAF2"/>
</dbReference>
<keyword evidence="6" id="KW-1185">Reference proteome</keyword>
<dbReference type="InterPro" id="IPR036714">
    <property type="entry name" value="SDH_sf"/>
</dbReference>
<dbReference type="GO" id="GO:0006099">
    <property type="term" value="P:tricarboxylic acid cycle"/>
    <property type="evidence" value="ECO:0007669"/>
    <property type="project" value="TreeGrafter"/>
</dbReference>
<evidence type="ECO:0000313" key="5">
    <source>
        <dbReference type="EMBL" id="KAJ1909177.1"/>
    </source>
</evidence>
<protein>
    <recommendedName>
        <fullName evidence="3">Succinate dehydrogenase assembly factor 2, mitochondrial</fullName>
        <shortName evidence="3">SDH assembly factor 2</shortName>
        <shortName evidence="3">SDHAF2</shortName>
    </recommendedName>
</protein>
<evidence type="ECO:0000256" key="3">
    <source>
        <dbReference type="HAMAP-Rule" id="MF_03057"/>
    </source>
</evidence>
<dbReference type="Proteomes" id="UP001150569">
    <property type="component" value="Unassembled WGS sequence"/>
</dbReference>
<evidence type="ECO:0000313" key="6">
    <source>
        <dbReference type="Proteomes" id="UP001150569"/>
    </source>
</evidence>
<keyword evidence="1 3" id="KW-0496">Mitochondrion</keyword>